<dbReference type="EMBL" id="JARJCM010000182">
    <property type="protein sequence ID" value="KAJ7023828.1"/>
    <property type="molecule type" value="Genomic_DNA"/>
</dbReference>
<reference evidence="1" key="1">
    <citation type="submission" date="2023-03" db="EMBL/GenBank/DDBJ databases">
        <title>Massive genome expansion in bonnet fungi (Mycena s.s.) driven by repeated elements and novel gene families across ecological guilds.</title>
        <authorList>
            <consortium name="Lawrence Berkeley National Laboratory"/>
            <person name="Harder C.B."/>
            <person name="Miyauchi S."/>
            <person name="Viragh M."/>
            <person name="Kuo A."/>
            <person name="Thoen E."/>
            <person name="Andreopoulos B."/>
            <person name="Lu D."/>
            <person name="Skrede I."/>
            <person name="Drula E."/>
            <person name="Henrissat B."/>
            <person name="Morin E."/>
            <person name="Kohler A."/>
            <person name="Barry K."/>
            <person name="LaButti K."/>
            <person name="Morin E."/>
            <person name="Salamov A."/>
            <person name="Lipzen A."/>
            <person name="Mereny Z."/>
            <person name="Hegedus B."/>
            <person name="Baldrian P."/>
            <person name="Stursova M."/>
            <person name="Weitz H."/>
            <person name="Taylor A."/>
            <person name="Grigoriev I.V."/>
            <person name="Nagy L.G."/>
            <person name="Martin F."/>
            <person name="Kauserud H."/>
        </authorList>
    </citation>
    <scope>NUCLEOTIDE SEQUENCE</scope>
    <source>
        <strain evidence="1">CBHHK200</strain>
    </source>
</reference>
<evidence type="ECO:0000313" key="2">
    <source>
        <dbReference type="Proteomes" id="UP001218188"/>
    </source>
</evidence>
<protein>
    <submittedName>
        <fullName evidence="1">Uncharacterized protein</fullName>
    </submittedName>
</protein>
<comment type="caution">
    <text evidence="1">The sequence shown here is derived from an EMBL/GenBank/DDBJ whole genome shotgun (WGS) entry which is preliminary data.</text>
</comment>
<accession>A0AAD6WQY7</accession>
<dbReference type="Proteomes" id="UP001218188">
    <property type="component" value="Unassembled WGS sequence"/>
</dbReference>
<gene>
    <name evidence="1" type="ORF">C8F04DRAFT_1193136</name>
</gene>
<evidence type="ECO:0000313" key="1">
    <source>
        <dbReference type="EMBL" id="KAJ7023828.1"/>
    </source>
</evidence>
<name>A0AAD6WQY7_9AGAR</name>
<dbReference type="AlphaFoldDB" id="A0AAD6WQY7"/>
<keyword evidence="2" id="KW-1185">Reference proteome</keyword>
<proteinExistence type="predicted"/>
<organism evidence="1 2">
    <name type="scientific">Mycena alexandri</name>
    <dbReference type="NCBI Taxonomy" id="1745969"/>
    <lineage>
        <taxon>Eukaryota</taxon>
        <taxon>Fungi</taxon>
        <taxon>Dikarya</taxon>
        <taxon>Basidiomycota</taxon>
        <taxon>Agaricomycotina</taxon>
        <taxon>Agaricomycetes</taxon>
        <taxon>Agaricomycetidae</taxon>
        <taxon>Agaricales</taxon>
        <taxon>Marasmiineae</taxon>
        <taxon>Mycenaceae</taxon>
        <taxon>Mycena</taxon>
    </lineage>
</organism>
<sequence>MTQTRMGQVALKNKGIPSVFKTVVVGKKEDDAFRYLSSKITPILSHTCLYDIRHRTRTCIELKDRLKESPMSNDPRLATAVSALYNLFSHRLQRGYFDPVLTVLKTLASSIPWIIPYALIAHSFSESSHMHSKQFTRGYEWSHGLSDGPQVAFLHFCTHAQLEGLCPKLLAAMYCAANLDAANPSPIPFGMKCLGSAILYSSTAEWELYKKSSVQ</sequence>